<protein>
    <submittedName>
        <fullName evidence="1">Pyridoxamine 5'-phosphate oxidase family protein</fullName>
    </submittedName>
</protein>
<dbReference type="Gene3D" id="2.30.110.10">
    <property type="entry name" value="Electron Transport, Fmn-binding Protein, Chain A"/>
    <property type="match status" value="1"/>
</dbReference>
<gene>
    <name evidence="1" type="ORF">EUA98_07010</name>
</gene>
<evidence type="ECO:0000313" key="1">
    <source>
        <dbReference type="EMBL" id="RYV51648.1"/>
    </source>
</evidence>
<proteinExistence type="predicted"/>
<dbReference type="Pfam" id="PF12900">
    <property type="entry name" value="Pyridox_ox_2"/>
    <property type="match status" value="1"/>
</dbReference>
<comment type="caution">
    <text evidence="1">The sequence shown here is derived from an EMBL/GenBank/DDBJ whole genome shotgun (WGS) entry which is preliminary data.</text>
</comment>
<dbReference type="InterPro" id="IPR024747">
    <property type="entry name" value="Pyridox_Oxase-rel"/>
</dbReference>
<dbReference type="RefSeq" id="WP_130101965.1">
    <property type="nucleotide sequence ID" value="NZ_SDWW01000013.1"/>
</dbReference>
<reference evidence="1 2" key="1">
    <citation type="submission" date="2019-01" db="EMBL/GenBank/DDBJ databases">
        <title>Novel species of Cellulomonas.</title>
        <authorList>
            <person name="Liu Q."/>
            <person name="Xin Y.-H."/>
        </authorList>
    </citation>
    <scope>NUCLEOTIDE SEQUENCE [LARGE SCALE GENOMIC DNA]</scope>
    <source>
        <strain evidence="1 2">HLT2-17</strain>
    </source>
</reference>
<keyword evidence="2" id="KW-1185">Reference proteome</keyword>
<dbReference type="InterPro" id="IPR012349">
    <property type="entry name" value="Split_barrel_FMN-bd"/>
</dbReference>
<dbReference type="EMBL" id="SDWW01000013">
    <property type="protein sequence ID" value="RYV51648.1"/>
    <property type="molecule type" value="Genomic_DNA"/>
</dbReference>
<dbReference type="Proteomes" id="UP000293764">
    <property type="component" value="Unassembled WGS sequence"/>
</dbReference>
<dbReference type="AlphaFoldDB" id="A0A4Q5N0Q1"/>
<sequence>MQDERLTVIDPDECASLLRGSHLGRIALTDGDLPMILPVNFVVDDGDVVFRTSSGSLLAAAVAREPMAFEIDGIEARTRTGWSVLVRGHAQEVTDPAEVVRLEELELVPWAPGDRPHYIRVSAAQTSGRRITVPPVPSEYWG</sequence>
<dbReference type="SUPFAM" id="SSF50475">
    <property type="entry name" value="FMN-binding split barrel"/>
    <property type="match status" value="1"/>
</dbReference>
<organism evidence="1 2">
    <name type="scientific">Pengzhenrongella frigida</name>
    <dbReference type="NCBI Taxonomy" id="1259133"/>
    <lineage>
        <taxon>Bacteria</taxon>
        <taxon>Bacillati</taxon>
        <taxon>Actinomycetota</taxon>
        <taxon>Actinomycetes</taxon>
        <taxon>Micrococcales</taxon>
        <taxon>Pengzhenrongella</taxon>
    </lineage>
</organism>
<dbReference type="OrthoDB" id="7062584at2"/>
<accession>A0A4Q5N0Q1</accession>
<name>A0A4Q5N0Q1_9MICO</name>
<evidence type="ECO:0000313" key="2">
    <source>
        <dbReference type="Proteomes" id="UP000293764"/>
    </source>
</evidence>